<keyword evidence="1" id="KW-0472">Membrane</keyword>
<evidence type="ECO:0000313" key="2">
    <source>
        <dbReference type="EMBL" id="PRY20284.1"/>
    </source>
</evidence>
<evidence type="ECO:0008006" key="4">
    <source>
        <dbReference type="Google" id="ProtNLM"/>
    </source>
</evidence>
<feature type="transmembrane region" description="Helical" evidence="1">
    <location>
        <begin position="160"/>
        <end position="184"/>
    </location>
</feature>
<feature type="transmembrane region" description="Helical" evidence="1">
    <location>
        <begin position="265"/>
        <end position="283"/>
    </location>
</feature>
<gene>
    <name evidence="2" type="ORF">CLV58_1593</name>
</gene>
<feature type="transmembrane region" description="Helical" evidence="1">
    <location>
        <begin position="128"/>
        <end position="153"/>
    </location>
</feature>
<evidence type="ECO:0000256" key="1">
    <source>
        <dbReference type="SAM" id="Phobius"/>
    </source>
</evidence>
<feature type="transmembrane region" description="Helical" evidence="1">
    <location>
        <begin position="320"/>
        <end position="339"/>
    </location>
</feature>
<sequence length="407" mass="47523">MYFLLYKRYIYSILDPLFIYYVFTLSFSSVLVINVLNGDVADLIHFFLCHVFFFLGFYIVMNFFKKYICYTNFSISINDFFDYKVLKVTLYCLFGIYFIANTILFYTTGFPLLSDDPTVAKVENFVEGFGIILLINIGLGNFVLTTLLFFALLERKKIFFLLLLVVIILTALEGSKAGLIRILITFLLLVNHRFFSDKNITKKFKWITPLGLLLVLGVALIVLSKGSVDTDQTIFAFVRRLLYGADSILYFYLPVNQQYFDKFHFWEYIPYFFDQILGFLRIVTPKEALGNVMVMNAFPMMVGTIVGPNTAYYIEGQIFFGYFGAFLYSMIVGAVYAFIREYYFKANYYSAFWFVLICCIFQQASALTNEVTFFVSQVFYTLFFVVPVYLLVNLIIHGKIRFYKLHY</sequence>
<feature type="transmembrane region" description="Helical" evidence="1">
    <location>
        <begin position="204"/>
        <end position="223"/>
    </location>
</feature>
<protein>
    <recommendedName>
        <fullName evidence="4">Oligosaccharide repeat unit polymerase</fullName>
    </recommendedName>
</protein>
<feature type="transmembrane region" description="Helical" evidence="1">
    <location>
        <begin position="85"/>
        <end position="108"/>
    </location>
</feature>
<feature type="transmembrane region" description="Helical" evidence="1">
    <location>
        <begin position="235"/>
        <end position="253"/>
    </location>
</feature>
<reference evidence="2 3" key="1">
    <citation type="submission" date="2018-03" db="EMBL/GenBank/DDBJ databases">
        <title>Genomic Encyclopedia of Archaeal and Bacterial Type Strains, Phase II (KMG-II): from individual species to whole genera.</title>
        <authorList>
            <person name="Goeker M."/>
        </authorList>
    </citation>
    <scope>NUCLEOTIDE SEQUENCE [LARGE SCALE GENOMIC DNA]</scope>
    <source>
        <strain evidence="2 3">DSM 28354</strain>
    </source>
</reference>
<feature type="transmembrane region" description="Helical" evidence="1">
    <location>
        <begin position="378"/>
        <end position="396"/>
    </location>
</feature>
<feature type="transmembrane region" description="Helical" evidence="1">
    <location>
        <begin position="295"/>
        <end position="314"/>
    </location>
</feature>
<feature type="transmembrane region" description="Helical" evidence="1">
    <location>
        <begin position="346"/>
        <end position="366"/>
    </location>
</feature>
<accession>A0A2T0RGF4</accession>
<comment type="caution">
    <text evidence="2">The sequence shown here is derived from an EMBL/GenBank/DDBJ whole genome shotgun (WGS) entry which is preliminary data.</text>
</comment>
<dbReference type="Proteomes" id="UP000238375">
    <property type="component" value="Unassembled WGS sequence"/>
</dbReference>
<proteinExistence type="predicted"/>
<keyword evidence="1" id="KW-1133">Transmembrane helix</keyword>
<dbReference type="AlphaFoldDB" id="A0A2T0RGF4"/>
<feature type="transmembrane region" description="Helical" evidence="1">
    <location>
        <begin position="17"/>
        <end position="37"/>
    </location>
</feature>
<keyword evidence="1" id="KW-0812">Transmembrane</keyword>
<dbReference type="EMBL" id="PVTE01000059">
    <property type="protein sequence ID" value="PRY20284.1"/>
    <property type="molecule type" value="Genomic_DNA"/>
</dbReference>
<keyword evidence="3" id="KW-1185">Reference proteome</keyword>
<feature type="transmembrane region" description="Helical" evidence="1">
    <location>
        <begin position="43"/>
        <end position="64"/>
    </location>
</feature>
<name>A0A2T0RGF4_9BACT</name>
<organism evidence="2 3">
    <name type="scientific">Spirosoma oryzae</name>
    <dbReference type="NCBI Taxonomy" id="1469603"/>
    <lineage>
        <taxon>Bacteria</taxon>
        <taxon>Pseudomonadati</taxon>
        <taxon>Bacteroidota</taxon>
        <taxon>Cytophagia</taxon>
        <taxon>Cytophagales</taxon>
        <taxon>Cytophagaceae</taxon>
        <taxon>Spirosoma</taxon>
    </lineage>
</organism>
<evidence type="ECO:0000313" key="3">
    <source>
        <dbReference type="Proteomes" id="UP000238375"/>
    </source>
</evidence>